<dbReference type="Pfam" id="PF01237">
    <property type="entry name" value="Oxysterol_BP"/>
    <property type="match status" value="1"/>
</dbReference>
<evidence type="ECO:0000256" key="1">
    <source>
        <dbReference type="ARBA" id="ARBA00008842"/>
    </source>
</evidence>
<evidence type="ECO:0000256" key="3">
    <source>
        <dbReference type="RuleBase" id="RU003844"/>
    </source>
</evidence>
<evidence type="ECO:0000256" key="4">
    <source>
        <dbReference type="SAM" id="MobiDB-lite"/>
    </source>
</evidence>
<dbReference type="GO" id="GO:0005635">
    <property type="term" value="C:nuclear envelope"/>
    <property type="evidence" value="ECO:0007669"/>
    <property type="project" value="TreeGrafter"/>
</dbReference>
<dbReference type="GO" id="GO:0120009">
    <property type="term" value="P:intermembrane lipid transfer"/>
    <property type="evidence" value="ECO:0007669"/>
    <property type="project" value="UniProtKB-ARBA"/>
</dbReference>
<dbReference type="GO" id="GO:0005829">
    <property type="term" value="C:cytosol"/>
    <property type="evidence" value="ECO:0007669"/>
    <property type="project" value="TreeGrafter"/>
</dbReference>
<dbReference type="EMBL" id="KZ995847">
    <property type="protein sequence ID" value="RKO89861.1"/>
    <property type="molecule type" value="Genomic_DNA"/>
</dbReference>
<dbReference type="Gene3D" id="2.40.160.120">
    <property type="match status" value="1"/>
</dbReference>
<evidence type="ECO:0000313" key="5">
    <source>
        <dbReference type="EMBL" id="RKO89861.1"/>
    </source>
</evidence>
<protein>
    <submittedName>
        <fullName evidence="5">Oxysterol-binding protein</fullName>
    </submittedName>
</protein>
<gene>
    <name evidence="5" type="ORF">BDK51DRAFT_15611</name>
</gene>
<dbReference type="InterPro" id="IPR037239">
    <property type="entry name" value="OSBP_sf"/>
</dbReference>
<keyword evidence="6" id="KW-1185">Reference proteome</keyword>
<organism evidence="5 6">
    <name type="scientific">Blyttiomyces helicus</name>
    <dbReference type="NCBI Taxonomy" id="388810"/>
    <lineage>
        <taxon>Eukaryota</taxon>
        <taxon>Fungi</taxon>
        <taxon>Fungi incertae sedis</taxon>
        <taxon>Chytridiomycota</taxon>
        <taxon>Chytridiomycota incertae sedis</taxon>
        <taxon>Chytridiomycetes</taxon>
        <taxon>Chytridiomycetes incertae sedis</taxon>
        <taxon>Blyttiomyces</taxon>
    </lineage>
</organism>
<dbReference type="GO" id="GO:0097038">
    <property type="term" value="C:perinuclear endoplasmic reticulum"/>
    <property type="evidence" value="ECO:0007669"/>
    <property type="project" value="TreeGrafter"/>
</dbReference>
<feature type="non-terminal residue" evidence="5">
    <location>
        <position position="1"/>
    </location>
</feature>
<dbReference type="PANTHER" id="PTHR10972:SF205">
    <property type="entry name" value="OXYSTEROL-BINDING PROTEIN 1"/>
    <property type="match status" value="1"/>
</dbReference>
<evidence type="ECO:0000313" key="6">
    <source>
        <dbReference type="Proteomes" id="UP000269721"/>
    </source>
</evidence>
<dbReference type="PANTHER" id="PTHR10972">
    <property type="entry name" value="OXYSTEROL-BINDING PROTEIN-RELATED"/>
    <property type="match status" value="1"/>
</dbReference>
<name>A0A4P9WB64_9FUNG</name>
<dbReference type="GO" id="GO:0006887">
    <property type="term" value="P:exocytosis"/>
    <property type="evidence" value="ECO:0007669"/>
    <property type="project" value="TreeGrafter"/>
</dbReference>
<reference evidence="6" key="1">
    <citation type="journal article" date="2018" name="Nat. Microbiol.">
        <title>Leveraging single-cell genomics to expand the fungal tree of life.</title>
        <authorList>
            <person name="Ahrendt S.R."/>
            <person name="Quandt C.A."/>
            <person name="Ciobanu D."/>
            <person name="Clum A."/>
            <person name="Salamov A."/>
            <person name="Andreopoulos B."/>
            <person name="Cheng J.F."/>
            <person name="Woyke T."/>
            <person name="Pelin A."/>
            <person name="Henrissat B."/>
            <person name="Reynolds N.K."/>
            <person name="Benny G.L."/>
            <person name="Smith M.E."/>
            <person name="James T.Y."/>
            <person name="Grigoriev I.V."/>
        </authorList>
    </citation>
    <scope>NUCLEOTIDE SEQUENCE [LARGE SCALE GENOMIC DNA]</scope>
</reference>
<proteinExistence type="inferred from homology"/>
<evidence type="ECO:0000256" key="2">
    <source>
        <dbReference type="ARBA" id="ARBA00022553"/>
    </source>
</evidence>
<dbReference type="OrthoDB" id="1854502at2759"/>
<sequence>VTLPVFFNEPLSMLQRMCEDIEYIEVLSLAGSEASLLRIMLVAAYAMSNYSSTVGRVNKPFNPVLGETYELVREDKSYRYLSEQVCHHPPISACHCESPDFTFWTEVNVKSKFWGKSLEIHPLGSCHVRLPLYAHDPNTGEATLSGTEHYSWKKVTTQVNNLIVGKLWIDHYGDMVIRNWRTGEECVVTFKPKGGGGSWFGWGSGGAAAAAKKKEEEDADGGGGGDIVGVVKDRTGAVRWELSGRWDDRLTATRPGSPPITLWKRHPPAPNASKNFNFTRFATTLNELTPSLRGALPLTDSRLRPDQRAMEHGEWDAANKGKERIELLQRERRKGIDRKGGIAIGENWWIPRWFVRELDPDTREEHWRFTEDYWRDRAKAVESGGAWPEWVLDVFGLEAEA</sequence>
<dbReference type="Proteomes" id="UP000269721">
    <property type="component" value="Unassembled WGS sequence"/>
</dbReference>
<dbReference type="InterPro" id="IPR018494">
    <property type="entry name" value="Oxysterol-bd_CS"/>
</dbReference>
<dbReference type="GO" id="GO:0034727">
    <property type="term" value="P:piecemeal microautophagy of the nucleus"/>
    <property type="evidence" value="ECO:0007669"/>
    <property type="project" value="TreeGrafter"/>
</dbReference>
<dbReference type="GO" id="GO:0032934">
    <property type="term" value="F:sterol binding"/>
    <property type="evidence" value="ECO:0007669"/>
    <property type="project" value="TreeGrafter"/>
</dbReference>
<dbReference type="GO" id="GO:0005886">
    <property type="term" value="C:plasma membrane"/>
    <property type="evidence" value="ECO:0007669"/>
    <property type="project" value="TreeGrafter"/>
</dbReference>
<dbReference type="GO" id="GO:0030011">
    <property type="term" value="P:maintenance of cell polarity"/>
    <property type="evidence" value="ECO:0007669"/>
    <property type="project" value="TreeGrafter"/>
</dbReference>
<dbReference type="AlphaFoldDB" id="A0A4P9WB64"/>
<dbReference type="InterPro" id="IPR000648">
    <property type="entry name" value="Oxysterol-bd"/>
</dbReference>
<accession>A0A4P9WB64</accession>
<comment type="similarity">
    <text evidence="1 3">Belongs to the OSBP family.</text>
</comment>
<dbReference type="PROSITE" id="PS01013">
    <property type="entry name" value="OSBP"/>
    <property type="match status" value="1"/>
</dbReference>
<feature type="region of interest" description="Disordered" evidence="4">
    <location>
        <begin position="249"/>
        <end position="269"/>
    </location>
</feature>
<dbReference type="FunFam" id="2.40.160.120:FF:000001">
    <property type="entry name" value="Oxysterol-binding protein"/>
    <property type="match status" value="1"/>
</dbReference>
<dbReference type="SUPFAM" id="SSF144000">
    <property type="entry name" value="Oxysterol-binding protein-like"/>
    <property type="match status" value="1"/>
</dbReference>
<keyword evidence="2" id="KW-0597">Phosphoprotein</keyword>
<dbReference type="GO" id="GO:0006897">
    <property type="term" value="P:endocytosis"/>
    <property type="evidence" value="ECO:0007669"/>
    <property type="project" value="TreeGrafter"/>
</dbReference>